<dbReference type="InterPro" id="IPR045936">
    <property type="entry name" value="DUF6356"/>
</dbReference>
<name>A0A381N246_9ZZZZ</name>
<dbReference type="Pfam" id="PF19883">
    <property type="entry name" value="DUF6356"/>
    <property type="match status" value="1"/>
</dbReference>
<evidence type="ECO:0000256" key="1">
    <source>
        <dbReference type="SAM" id="Phobius"/>
    </source>
</evidence>
<keyword evidence="1" id="KW-1133">Transmembrane helix</keyword>
<accession>A0A381N246</accession>
<sequence>MFNFNHLKEAQMNYFRHGLRALYLSVIFNFLAFIAFIHAIFPFLFYKTVSSWIKDINKEING</sequence>
<feature type="transmembrane region" description="Helical" evidence="1">
    <location>
        <begin position="21"/>
        <end position="45"/>
    </location>
</feature>
<reference evidence="2" key="1">
    <citation type="submission" date="2018-05" db="EMBL/GenBank/DDBJ databases">
        <authorList>
            <person name="Lanie J.A."/>
            <person name="Ng W.-L."/>
            <person name="Kazmierczak K.M."/>
            <person name="Andrzejewski T.M."/>
            <person name="Davidsen T.M."/>
            <person name="Wayne K.J."/>
            <person name="Tettelin H."/>
            <person name="Glass J.I."/>
            <person name="Rusch D."/>
            <person name="Podicherti R."/>
            <person name="Tsui H.-C.T."/>
            <person name="Winkler M.E."/>
        </authorList>
    </citation>
    <scope>NUCLEOTIDE SEQUENCE</scope>
</reference>
<proteinExistence type="predicted"/>
<keyword evidence="1" id="KW-0812">Transmembrane</keyword>
<keyword evidence="1" id="KW-0472">Membrane</keyword>
<dbReference type="AlphaFoldDB" id="A0A381N246"/>
<gene>
    <name evidence="2" type="ORF">METZ01_LOCUS1393</name>
</gene>
<evidence type="ECO:0008006" key="3">
    <source>
        <dbReference type="Google" id="ProtNLM"/>
    </source>
</evidence>
<protein>
    <recommendedName>
        <fullName evidence="3">Capsule biosynthesis protein</fullName>
    </recommendedName>
</protein>
<dbReference type="EMBL" id="UINC01000073">
    <property type="protein sequence ID" value="SUZ48539.1"/>
    <property type="molecule type" value="Genomic_DNA"/>
</dbReference>
<evidence type="ECO:0000313" key="2">
    <source>
        <dbReference type="EMBL" id="SUZ48539.1"/>
    </source>
</evidence>
<organism evidence="2">
    <name type="scientific">marine metagenome</name>
    <dbReference type="NCBI Taxonomy" id="408172"/>
    <lineage>
        <taxon>unclassified sequences</taxon>
        <taxon>metagenomes</taxon>
        <taxon>ecological metagenomes</taxon>
    </lineage>
</organism>